<organism evidence="1 2">
    <name type="scientific">Vararia minispora EC-137</name>
    <dbReference type="NCBI Taxonomy" id="1314806"/>
    <lineage>
        <taxon>Eukaryota</taxon>
        <taxon>Fungi</taxon>
        <taxon>Dikarya</taxon>
        <taxon>Basidiomycota</taxon>
        <taxon>Agaricomycotina</taxon>
        <taxon>Agaricomycetes</taxon>
        <taxon>Russulales</taxon>
        <taxon>Lachnocladiaceae</taxon>
        <taxon>Vararia</taxon>
    </lineage>
</organism>
<reference evidence="1" key="2">
    <citation type="journal article" date="2022" name="New Phytol.">
        <title>Evolutionary transition to the ectomycorrhizal habit in the genomes of a hyperdiverse lineage of mushroom-forming fungi.</title>
        <authorList>
            <person name="Looney B."/>
            <person name="Miyauchi S."/>
            <person name="Morin E."/>
            <person name="Drula E."/>
            <person name="Courty P.E."/>
            <person name="Kohler A."/>
            <person name="Kuo A."/>
            <person name="LaButti K."/>
            <person name="Pangilinan J."/>
            <person name="Lipzen A."/>
            <person name="Riley R."/>
            <person name="Andreopoulos W."/>
            <person name="He G."/>
            <person name="Johnson J."/>
            <person name="Nolan M."/>
            <person name="Tritt A."/>
            <person name="Barry K.W."/>
            <person name="Grigoriev I.V."/>
            <person name="Nagy L.G."/>
            <person name="Hibbett D."/>
            <person name="Henrissat B."/>
            <person name="Matheny P.B."/>
            <person name="Labbe J."/>
            <person name="Martin F.M."/>
        </authorList>
    </citation>
    <scope>NUCLEOTIDE SEQUENCE</scope>
    <source>
        <strain evidence="1">EC-137</strain>
    </source>
</reference>
<dbReference type="Proteomes" id="UP000814128">
    <property type="component" value="Unassembled WGS sequence"/>
</dbReference>
<reference evidence="1" key="1">
    <citation type="submission" date="2021-02" db="EMBL/GenBank/DDBJ databases">
        <authorList>
            <consortium name="DOE Joint Genome Institute"/>
            <person name="Ahrendt S."/>
            <person name="Looney B.P."/>
            <person name="Miyauchi S."/>
            <person name="Morin E."/>
            <person name="Drula E."/>
            <person name="Courty P.E."/>
            <person name="Chicoki N."/>
            <person name="Fauchery L."/>
            <person name="Kohler A."/>
            <person name="Kuo A."/>
            <person name="Labutti K."/>
            <person name="Pangilinan J."/>
            <person name="Lipzen A."/>
            <person name="Riley R."/>
            <person name="Andreopoulos W."/>
            <person name="He G."/>
            <person name="Johnson J."/>
            <person name="Barry K.W."/>
            <person name="Grigoriev I.V."/>
            <person name="Nagy L."/>
            <person name="Hibbett D."/>
            <person name="Henrissat B."/>
            <person name="Matheny P.B."/>
            <person name="Labbe J."/>
            <person name="Martin F."/>
        </authorList>
    </citation>
    <scope>NUCLEOTIDE SEQUENCE</scope>
    <source>
        <strain evidence="1">EC-137</strain>
    </source>
</reference>
<evidence type="ECO:0000313" key="2">
    <source>
        <dbReference type="Proteomes" id="UP000814128"/>
    </source>
</evidence>
<keyword evidence="2" id="KW-1185">Reference proteome</keyword>
<protein>
    <submittedName>
        <fullName evidence="1">Cohesin-associated protein Pds5</fullName>
    </submittedName>
</protein>
<accession>A0ACB8QZQ0</accession>
<comment type="caution">
    <text evidence="1">The sequence shown here is derived from an EMBL/GenBank/DDBJ whole genome shotgun (WGS) entry which is preliminary data.</text>
</comment>
<name>A0ACB8QZQ0_9AGAM</name>
<evidence type="ECO:0000313" key="1">
    <source>
        <dbReference type="EMBL" id="KAI0037137.1"/>
    </source>
</evidence>
<sequence>MVAQRRKSGQPPPQHDQPSSPPPTSSPSSAPSPKLRFREKLVGKGFSTDVLLKKLKSLHAELAELDQDVVDTDSLAPVCKELIHPTILLHKDQGVKAYAACSLADLLRLYAPDAPYTDHQLRDIFQFFFTQLARGLANGGADAPFYTEYFHLLESLSSVKSVVLICDLPGAEQLEATLFRNFFGLIRSELPKKVELFMADILIAIVDESSSFSQELLEIIMAQFMDKRAEMDNPAYRLAVSVCTATADKLQRHVCQYFTDIIVAHSPAHDASDSDSDAAGPAAASTDDVRRAHDLIQRLHRAAPALLHNVIPQLEEELRIEDVGLRALATRVLGEMYADKAGADLARRYPTTWAQWLLRKNDKAAAVRLTLVERLRDILASIPERRADVEAALAAKLLDPDEKVRAAVCRIVGGLDYETALHHVSEELLKGVGSRGLDKKHSVRTEALNSLGKLYALAYSEIENGDALAVRHFSWIPNTILQLSTTTTETKAAAEPVVAQYILPLPSPSGTVDEEAWTDRLLTVMRYLEERSVSLLIGMTSIKQRRPTIFERFVDACVANNGGIIDENEEAVVDRLQQLSQRIAGAFLDRQRASDDLLAFAKLNEGRLYKLLKTCLDTQTDLRTLAKSSHEFTRRVEQAAPALLPTLTTFLRKSSLRILNQSSIPPLLRRLPAAPAHALLTAASKHLPQLYVPHVPLLYKTLSEHPEVTLQALAAVARWDRDKRVGVGVGEGRLKERVKGFVGGNDARCSKFAARLVCWSWEEKAVEDYYVQTIADGLPDADEATLTAHLAVLVEIARDRPEAFETRSEEIIVFLVKQVLMQPVPIEPDMDQSNDEWIDDALMPPRLRAKVLALKVCRNRCLAQARISTDVAGEIARPVLKMLVTLLEHAGALRADSDDDLRARARVRTQAAVSLLHLAATESFRPFITQHFVLLALTMQDPAYQVRHEFLRKLVSLLQSQRLPASFNVIPFLAVHDPEADILSIAKGYILFAYRMVSPEARLQDFEMIFVRFLHLLAHHPDFALTPDALPDMARYIEFYCEQIANAETVSLLYHLAGRLKTVRDAGSHTHSENLYALSELAQHVIKMKAQAHGWALEVYPKKFKLPADILRPLPTPDAANQIIRRTYLPEEAVAWIKEQEKVNKAAAAAEAKSKTARKPRKRKAPAAKTNGQTKCAFLL</sequence>
<dbReference type="EMBL" id="MU273465">
    <property type="protein sequence ID" value="KAI0037137.1"/>
    <property type="molecule type" value="Genomic_DNA"/>
</dbReference>
<proteinExistence type="predicted"/>
<gene>
    <name evidence="1" type="ORF">K488DRAFT_39468</name>
</gene>